<dbReference type="EMBL" id="JXMU01000001">
    <property type="protein sequence ID" value="KPB02922.1"/>
    <property type="molecule type" value="Genomic_DNA"/>
</dbReference>
<protein>
    <submittedName>
        <fullName evidence="2">Uncharacterized protein</fullName>
    </submittedName>
</protein>
<dbReference type="Proteomes" id="UP000038011">
    <property type="component" value="Unassembled WGS sequence"/>
</dbReference>
<keyword evidence="1" id="KW-0812">Transmembrane</keyword>
<gene>
    <name evidence="2" type="ORF">SU32_01255</name>
</gene>
<sequence length="110" mass="11767">MRILKNEQEIEQGYFRSLAIVAATFVVANLVLFIGFTTSAHAQALDSTASVMHLAKMLAAPDVTPDFSLSGSNLMVFGAMGTGLLVMAAGLVAMTKNLVRDLSEPENSRY</sequence>
<evidence type="ECO:0000313" key="3">
    <source>
        <dbReference type="Proteomes" id="UP000038011"/>
    </source>
</evidence>
<dbReference type="AlphaFoldDB" id="A0A0N0E918"/>
<dbReference type="RefSeq" id="WP_053997494.1">
    <property type="nucleotide sequence ID" value="NZ_JXMU01000001.1"/>
</dbReference>
<reference evidence="2 3" key="1">
    <citation type="submission" date="2015-01" db="EMBL/GenBank/DDBJ databases">
        <title>Ahrensia donghaiensis sp. nov., a novel dimethylsulphoniopropionate-cleavage bacterium isolated from seawater and emended descriptions of the genus Ahrensia and Ahrensia kielensis.</title>
        <authorList>
            <person name="Liu J."/>
        </authorList>
    </citation>
    <scope>NUCLEOTIDE SEQUENCE [LARGE SCALE GENOMIC DNA]</scope>
    <source>
        <strain evidence="2 3">LZD062</strain>
    </source>
</reference>
<proteinExistence type="predicted"/>
<accession>A0A0N0E918</accession>
<evidence type="ECO:0000256" key="1">
    <source>
        <dbReference type="SAM" id="Phobius"/>
    </source>
</evidence>
<evidence type="ECO:0000313" key="2">
    <source>
        <dbReference type="EMBL" id="KPB02922.1"/>
    </source>
</evidence>
<feature type="transmembrane region" description="Helical" evidence="1">
    <location>
        <begin position="14"/>
        <end position="36"/>
    </location>
</feature>
<name>A0A0N0E918_9HYPH</name>
<dbReference type="OrthoDB" id="9945020at2"/>
<keyword evidence="1" id="KW-0472">Membrane</keyword>
<dbReference type="PATRIC" id="fig|1514904.3.peg.261"/>
<feature type="transmembrane region" description="Helical" evidence="1">
    <location>
        <begin position="74"/>
        <end position="94"/>
    </location>
</feature>
<comment type="caution">
    <text evidence="2">The sequence shown here is derived from an EMBL/GenBank/DDBJ whole genome shotgun (WGS) entry which is preliminary data.</text>
</comment>
<keyword evidence="1" id="KW-1133">Transmembrane helix</keyword>
<dbReference type="STRING" id="1514904.SU32_01255"/>
<keyword evidence="3" id="KW-1185">Reference proteome</keyword>
<organism evidence="2 3">
    <name type="scientific">Ahrensia marina</name>
    <dbReference type="NCBI Taxonomy" id="1514904"/>
    <lineage>
        <taxon>Bacteria</taxon>
        <taxon>Pseudomonadati</taxon>
        <taxon>Pseudomonadota</taxon>
        <taxon>Alphaproteobacteria</taxon>
        <taxon>Hyphomicrobiales</taxon>
        <taxon>Ahrensiaceae</taxon>
        <taxon>Ahrensia</taxon>
    </lineage>
</organism>